<evidence type="ECO:0000313" key="3">
    <source>
        <dbReference type="Proteomes" id="UP000326695"/>
    </source>
</evidence>
<dbReference type="RefSeq" id="WP_067440769.1">
    <property type="nucleotide sequence ID" value="NZ_CP038018.1"/>
</dbReference>
<dbReference type="KEGG" id="eex:EZJ17_02120"/>
<evidence type="ECO:0000313" key="2">
    <source>
        <dbReference type="EMBL" id="QED91566.1"/>
    </source>
</evidence>
<feature type="compositionally biased region" description="Polar residues" evidence="1">
    <location>
        <begin position="159"/>
        <end position="170"/>
    </location>
</feature>
<keyword evidence="3" id="KW-1185">Reference proteome</keyword>
<dbReference type="Proteomes" id="UP000326695">
    <property type="component" value="Chromosome"/>
</dbReference>
<evidence type="ECO:0000256" key="1">
    <source>
        <dbReference type="SAM" id="MobiDB-lite"/>
    </source>
</evidence>
<reference evidence="3" key="1">
    <citation type="journal article" date="2019" name="J. Anim. Genet.">
        <title>Description and whole genome sequencing of Eikenella exigua sp. nov., isolated from brain abscess and blood.</title>
        <authorList>
            <person name="Stormo K.A."/>
            <person name="Nygaard R.M."/>
            <person name="Bruvold T.S."/>
            <person name="Dimmen G."/>
            <person name="Lindemann P.C."/>
            <person name="Jordal S."/>
            <person name="Kommedal O."/>
        </authorList>
    </citation>
    <scope>NUCLEOTIDE SEQUENCE [LARGE SCALE GENOMIC DNA]</scope>
    <source>
        <strain evidence="3">PXX</strain>
    </source>
</reference>
<accession>A0AAX1F667</accession>
<sequence length="232" mass="26678">MGFISEIYKDDDKYILITDVILLVQSLDSDNPSLKETAKFLLQKYEESHIDDIPFRRVDEICFIKNVSGRYEQVDYKKPLLCFLEFVVIYGCLDDGVWGDDPTFVVPNKYLDTYLEKKAVVDFLKNTCGLKYFQAWEGSKPEIQTTQPDHKETKPAESTPASTPQQRRAENTQAEIIAALACMYTKTDCGKPYEAAETIRQEWERQADKLGKPPSTDTISKYISRGMERLSR</sequence>
<proteinExistence type="predicted"/>
<dbReference type="EMBL" id="CP038018">
    <property type="protein sequence ID" value="QED91566.1"/>
    <property type="molecule type" value="Genomic_DNA"/>
</dbReference>
<feature type="region of interest" description="Disordered" evidence="1">
    <location>
        <begin position="141"/>
        <end position="170"/>
    </location>
</feature>
<name>A0AAX1F667_9NEIS</name>
<organism evidence="2 3">
    <name type="scientific">Eikenella exigua</name>
    <dbReference type="NCBI Taxonomy" id="2528037"/>
    <lineage>
        <taxon>Bacteria</taxon>
        <taxon>Pseudomonadati</taxon>
        <taxon>Pseudomonadota</taxon>
        <taxon>Betaproteobacteria</taxon>
        <taxon>Neisseriales</taxon>
        <taxon>Neisseriaceae</taxon>
        <taxon>Eikenella</taxon>
    </lineage>
</organism>
<gene>
    <name evidence="2" type="ORF">EZJ17_02120</name>
</gene>
<protein>
    <submittedName>
        <fullName evidence="2">Uncharacterized protein</fullName>
    </submittedName>
</protein>
<dbReference type="AlphaFoldDB" id="A0AAX1F667"/>
<feature type="region of interest" description="Disordered" evidence="1">
    <location>
        <begin position="204"/>
        <end position="232"/>
    </location>
</feature>